<evidence type="ECO:0000313" key="3">
    <source>
        <dbReference type="Proteomes" id="UP000095280"/>
    </source>
</evidence>
<reference evidence="4" key="1">
    <citation type="submission" date="2016-11" db="UniProtKB">
        <authorList>
            <consortium name="WormBaseParasite"/>
        </authorList>
    </citation>
    <scope>IDENTIFICATION</scope>
</reference>
<name>A0A1I8FSH0_9PLAT</name>
<evidence type="ECO:0000313" key="4">
    <source>
        <dbReference type="WBParaSite" id="maker-unitig_44745-snap-gene-0.1-mRNA-1"/>
    </source>
</evidence>
<keyword evidence="2" id="KW-0472">Membrane</keyword>
<proteinExistence type="predicted"/>
<protein>
    <submittedName>
        <fullName evidence="4">FH2 domain-containing protein</fullName>
    </submittedName>
</protein>
<evidence type="ECO:0000256" key="1">
    <source>
        <dbReference type="SAM" id="MobiDB-lite"/>
    </source>
</evidence>
<evidence type="ECO:0000256" key="2">
    <source>
        <dbReference type="SAM" id="Phobius"/>
    </source>
</evidence>
<sequence>AAVDSERPNSGLPSSNGIGGATSECRRLVVKARLRVEKQQRRLEKADSDGASVERRQSRRQSEENGGIELIGSIRPSDLTGQQQQWRLRTSPHFTLGDRIQPLPRRCDSATATESRRIVGCYYATSIAAAAALLLQWLLQQRPPHRLPSPQCAPRLRRLRNSRLACRLLDLPFAPDAMRGCPDLRGLLHEISNDGARERFSSFLEELRAPSGRFSRESSWRKKEIDMSIFNGVVQVKKRRHASDNGGGLQAAAVERP</sequence>
<dbReference type="WBParaSite" id="maker-unitig_44745-snap-gene-0.1-mRNA-1">
    <property type="protein sequence ID" value="maker-unitig_44745-snap-gene-0.1-mRNA-1"/>
    <property type="gene ID" value="maker-unitig_44745-snap-gene-0.1"/>
</dbReference>
<organism evidence="3 4">
    <name type="scientific">Macrostomum lignano</name>
    <dbReference type="NCBI Taxonomy" id="282301"/>
    <lineage>
        <taxon>Eukaryota</taxon>
        <taxon>Metazoa</taxon>
        <taxon>Spiralia</taxon>
        <taxon>Lophotrochozoa</taxon>
        <taxon>Platyhelminthes</taxon>
        <taxon>Rhabditophora</taxon>
        <taxon>Macrostomorpha</taxon>
        <taxon>Macrostomida</taxon>
        <taxon>Macrostomidae</taxon>
        <taxon>Macrostomum</taxon>
    </lineage>
</organism>
<accession>A0A1I8FSH0</accession>
<dbReference type="Proteomes" id="UP000095280">
    <property type="component" value="Unplaced"/>
</dbReference>
<feature type="transmembrane region" description="Helical" evidence="2">
    <location>
        <begin position="121"/>
        <end position="139"/>
    </location>
</feature>
<feature type="region of interest" description="Disordered" evidence="1">
    <location>
        <begin position="1"/>
        <end position="22"/>
    </location>
</feature>
<keyword evidence="3" id="KW-1185">Reference proteome</keyword>
<dbReference type="AlphaFoldDB" id="A0A1I8FSH0"/>
<feature type="region of interest" description="Disordered" evidence="1">
    <location>
        <begin position="39"/>
        <end position="74"/>
    </location>
</feature>
<keyword evidence="2" id="KW-0812">Transmembrane</keyword>
<keyword evidence="2" id="KW-1133">Transmembrane helix</keyword>
<feature type="compositionally biased region" description="Basic and acidic residues" evidence="1">
    <location>
        <begin position="39"/>
        <end position="63"/>
    </location>
</feature>